<accession>A0A841D494</accession>
<dbReference type="SMART" id="SM00530">
    <property type="entry name" value="HTH_XRE"/>
    <property type="match status" value="1"/>
</dbReference>
<dbReference type="Pfam" id="PF19054">
    <property type="entry name" value="DUF5753"/>
    <property type="match status" value="1"/>
</dbReference>
<sequence>MGIEPVFDPGSPRVRFGAEMRRMREEAQLSQAAVAARLGCTQTQVSRLEAATRTPSKADAEKLDLLFGSAGTKYFTRLYRRILSDPGGPVRSRTRVEEIESAARVLRSWDPLLVPGLLQTESYVRHLLGQGGRSAPGEADERVQARLRRRRVLDRDRPPLILALIDPGVLRRPVGGPAVMREQLGHLLEAARRPSVFVQIVDPACLAGLAGSFVIAEFPGGRPDSVHVDSPVREQATDEHDVVDSVWSRYEEIRLWARPERESLGMIEEARREWV</sequence>
<protein>
    <submittedName>
        <fullName evidence="2">Transcriptional regulator with XRE-family HTH domain</fullName>
    </submittedName>
</protein>
<comment type="caution">
    <text evidence="2">The sequence shown here is derived from an EMBL/GenBank/DDBJ whole genome shotgun (WGS) entry which is preliminary data.</text>
</comment>
<dbReference type="AlphaFoldDB" id="A0A841D494"/>
<organism evidence="2 3">
    <name type="scientific">Planomonospora venezuelensis</name>
    <dbReference type="NCBI Taxonomy" id="1999"/>
    <lineage>
        <taxon>Bacteria</taxon>
        <taxon>Bacillati</taxon>
        <taxon>Actinomycetota</taxon>
        <taxon>Actinomycetes</taxon>
        <taxon>Streptosporangiales</taxon>
        <taxon>Streptosporangiaceae</taxon>
        <taxon>Planomonospora</taxon>
    </lineage>
</organism>
<name>A0A841D494_PLAVE</name>
<reference evidence="2 3" key="1">
    <citation type="submission" date="2020-08" db="EMBL/GenBank/DDBJ databases">
        <title>Genomic Encyclopedia of Type Strains, Phase III (KMG-III): the genomes of soil and plant-associated and newly described type strains.</title>
        <authorList>
            <person name="Whitman W."/>
        </authorList>
    </citation>
    <scope>NUCLEOTIDE SEQUENCE [LARGE SCALE GENOMIC DNA]</scope>
    <source>
        <strain evidence="2 3">CECT 3303</strain>
    </source>
</reference>
<dbReference type="Proteomes" id="UP000562352">
    <property type="component" value="Unassembled WGS sequence"/>
</dbReference>
<evidence type="ECO:0000313" key="2">
    <source>
        <dbReference type="EMBL" id="MBB5963208.1"/>
    </source>
</evidence>
<dbReference type="SUPFAM" id="SSF47413">
    <property type="entry name" value="lambda repressor-like DNA-binding domains"/>
    <property type="match status" value="1"/>
</dbReference>
<dbReference type="Gene3D" id="1.10.260.40">
    <property type="entry name" value="lambda repressor-like DNA-binding domains"/>
    <property type="match status" value="1"/>
</dbReference>
<dbReference type="PROSITE" id="PS50943">
    <property type="entry name" value="HTH_CROC1"/>
    <property type="match status" value="1"/>
</dbReference>
<evidence type="ECO:0000259" key="1">
    <source>
        <dbReference type="PROSITE" id="PS50943"/>
    </source>
</evidence>
<dbReference type="CDD" id="cd00093">
    <property type="entry name" value="HTH_XRE"/>
    <property type="match status" value="1"/>
</dbReference>
<gene>
    <name evidence="2" type="ORF">FHS22_002482</name>
</gene>
<dbReference type="InterPro" id="IPR043917">
    <property type="entry name" value="DUF5753"/>
</dbReference>
<dbReference type="EMBL" id="JACHJJ010000006">
    <property type="protein sequence ID" value="MBB5963208.1"/>
    <property type="molecule type" value="Genomic_DNA"/>
</dbReference>
<dbReference type="InterPro" id="IPR001387">
    <property type="entry name" value="Cro/C1-type_HTH"/>
</dbReference>
<dbReference type="InterPro" id="IPR010982">
    <property type="entry name" value="Lambda_DNA-bd_dom_sf"/>
</dbReference>
<evidence type="ECO:0000313" key="3">
    <source>
        <dbReference type="Proteomes" id="UP000562352"/>
    </source>
</evidence>
<keyword evidence="3" id="KW-1185">Reference proteome</keyword>
<feature type="domain" description="HTH cro/C1-type" evidence="1">
    <location>
        <begin position="20"/>
        <end position="75"/>
    </location>
</feature>
<dbReference type="Pfam" id="PF13560">
    <property type="entry name" value="HTH_31"/>
    <property type="match status" value="1"/>
</dbReference>
<dbReference type="RefSeq" id="WP_184941167.1">
    <property type="nucleotide sequence ID" value="NZ_BAAAWZ010000001.1"/>
</dbReference>
<proteinExistence type="predicted"/>
<dbReference type="GO" id="GO:0003677">
    <property type="term" value="F:DNA binding"/>
    <property type="evidence" value="ECO:0007669"/>
    <property type="project" value="InterPro"/>
</dbReference>